<feature type="compositionally biased region" description="Polar residues" evidence="1">
    <location>
        <begin position="35"/>
        <end position="55"/>
    </location>
</feature>
<organism evidence="2 3">
    <name type="scientific">Ascochyta lentis</name>
    <dbReference type="NCBI Taxonomy" id="205686"/>
    <lineage>
        <taxon>Eukaryota</taxon>
        <taxon>Fungi</taxon>
        <taxon>Dikarya</taxon>
        <taxon>Ascomycota</taxon>
        <taxon>Pezizomycotina</taxon>
        <taxon>Dothideomycetes</taxon>
        <taxon>Pleosporomycetidae</taxon>
        <taxon>Pleosporales</taxon>
        <taxon>Pleosporineae</taxon>
        <taxon>Didymellaceae</taxon>
        <taxon>Ascochyta</taxon>
    </lineage>
</organism>
<proteinExistence type="predicted"/>
<feature type="region of interest" description="Disordered" evidence="1">
    <location>
        <begin position="184"/>
        <end position="205"/>
    </location>
</feature>
<reference evidence="2" key="2">
    <citation type="submission" date="2020-09" db="EMBL/GenBank/DDBJ databases">
        <title>Reference genome assembly for Australian Ascochyta lentis isolate Al4.</title>
        <authorList>
            <person name="Lee R.C."/>
            <person name="Farfan-Caceres L.M."/>
            <person name="Debler J.W."/>
            <person name="Williams A.H."/>
            <person name="Henares B.M."/>
        </authorList>
    </citation>
    <scope>NUCLEOTIDE SEQUENCE</scope>
    <source>
        <strain evidence="2">Al4</strain>
    </source>
</reference>
<name>A0A8H7MHE4_9PLEO</name>
<keyword evidence="3" id="KW-1185">Reference proteome</keyword>
<evidence type="ECO:0000256" key="1">
    <source>
        <dbReference type="SAM" id="MobiDB-lite"/>
    </source>
</evidence>
<evidence type="ECO:0000313" key="2">
    <source>
        <dbReference type="EMBL" id="KAF9695093.1"/>
    </source>
</evidence>
<dbReference type="Proteomes" id="UP000651452">
    <property type="component" value="Unassembled WGS sequence"/>
</dbReference>
<reference evidence="2" key="1">
    <citation type="submission" date="2018-12" db="EMBL/GenBank/DDBJ databases">
        <authorList>
            <person name="Syme R.A."/>
            <person name="Farfan-Caceres L."/>
            <person name="Lichtenzveig J."/>
        </authorList>
    </citation>
    <scope>NUCLEOTIDE SEQUENCE</scope>
    <source>
        <strain evidence="2">Al4</strain>
    </source>
</reference>
<dbReference type="OrthoDB" id="5396104at2759"/>
<evidence type="ECO:0000313" key="3">
    <source>
        <dbReference type="Proteomes" id="UP000651452"/>
    </source>
</evidence>
<protein>
    <submittedName>
        <fullName evidence="2">Uncharacterized protein</fullName>
    </submittedName>
</protein>
<feature type="compositionally biased region" description="Polar residues" evidence="1">
    <location>
        <begin position="333"/>
        <end position="347"/>
    </location>
</feature>
<dbReference type="AlphaFoldDB" id="A0A8H7MHE4"/>
<feature type="region of interest" description="Disordered" evidence="1">
    <location>
        <begin position="21"/>
        <end position="55"/>
    </location>
</feature>
<dbReference type="EMBL" id="RZGK01000012">
    <property type="protein sequence ID" value="KAF9695093.1"/>
    <property type="molecule type" value="Genomic_DNA"/>
</dbReference>
<gene>
    <name evidence="2" type="ORF">EKO04_006728</name>
</gene>
<feature type="region of interest" description="Disordered" evidence="1">
    <location>
        <begin position="332"/>
        <end position="366"/>
    </location>
</feature>
<feature type="compositionally biased region" description="Low complexity" evidence="1">
    <location>
        <begin position="187"/>
        <end position="200"/>
    </location>
</feature>
<comment type="caution">
    <text evidence="2">The sequence shown here is derived from an EMBL/GenBank/DDBJ whole genome shotgun (WGS) entry which is preliminary data.</text>
</comment>
<accession>A0A8H7MHE4</accession>
<sequence length="393" mass="43233">MPHHKNLAIYPAPFKSSHLSIPPSPFSPRSPLTPASKSQSQQRAACTSTATVSSPTLAPNSPLHWVWTCHACTRVYPLGTTRRCLDDGHHFCAGITSVKSQRKDGSRKRVRKHRACVSEFDYLGWKNWGRWRRSNSHNAGKRVVGKPVKSLVLGSGKEKNCWINCDYPSQCRWGKQVGVHTPTPTRTEFSISTPIPSSSETWTLNTPMTDMPTLDDCFAAEGNVPDEERSGAHGRFLEASAKRRKSISLTPTSHLSDVSAPDIEMQDAFPTSENHTSCIDPSLLVLTNPIYTYSSPSTSHPKPPTSTSPLTAKAAATLEKIKALLSNHKILSPRQTNFPPVAKQQQGSRRRRTTPAPTATVAREQDVDSEGLVDEFSALEKVARWNEGAVHVS</sequence>